<dbReference type="InterPro" id="IPR014729">
    <property type="entry name" value="Rossmann-like_a/b/a_fold"/>
</dbReference>
<evidence type="ECO:0000256" key="4">
    <source>
        <dbReference type="ARBA" id="ARBA00011738"/>
    </source>
</evidence>
<evidence type="ECO:0000256" key="8">
    <source>
        <dbReference type="ARBA" id="ARBA00022741"/>
    </source>
</evidence>
<reference evidence="16" key="1">
    <citation type="submission" date="2020-01" db="EMBL/GenBank/DDBJ databases">
        <authorList>
            <person name="Meier V. D."/>
            <person name="Meier V D."/>
        </authorList>
    </citation>
    <scope>NUCLEOTIDE SEQUENCE</scope>
    <source>
        <strain evidence="16">HLG_WM_MAG_12</strain>
    </source>
</reference>
<keyword evidence="14" id="KW-0479">Metal-binding</keyword>
<dbReference type="GO" id="GO:0006431">
    <property type="term" value="P:methionyl-tRNA aminoacylation"/>
    <property type="evidence" value="ECO:0007669"/>
    <property type="project" value="UniProtKB-UniRule"/>
</dbReference>
<name>A0A6S6S067_9BACT</name>
<dbReference type="PRINTS" id="PR01041">
    <property type="entry name" value="TRNASYNTHMET"/>
</dbReference>
<dbReference type="FunFam" id="2.170.220.10:FF:000002">
    <property type="entry name" value="Methionine--tRNA ligase"/>
    <property type="match status" value="1"/>
</dbReference>
<evidence type="ECO:0000256" key="10">
    <source>
        <dbReference type="ARBA" id="ARBA00022884"/>
    </source>
</evidence>
<proteinExistence type="inferred from homology"/>
<dbReference type="Pfam" id="PF09334">
    <property type="entry name" value="tRNA-synt_1g"/>
    <property type="match status" value="1"/>
</dbReference>
<evidence type="ECO:0000256" key="6">
    <source>
        <dbReference type="ARBA" id="ARBA00022555"/>
    </source>
</evidence>
<keyword evidence="12 14" id="KW-0030">Aminoacyl-tRNA synthetase</keyword>
<keyword evidence="8 14" id="KW-0547">Nucleotide-binding</keyword>
<protein>
    <recommendedName>
        <fullName evidence="14">Methionine--tRNA ligase</fullName>
        <ecNumber evidence="14">6.1.1.10</ecNumber>
    </recommendedName>
    <alternativeName>
        <fullName evidence="14">Methionyl-tRNA synthetase</fullName>
        <shortName evidence="14">MetRS</shortName>
    </alternativeName>
</protein>
<feature type="binding site" evidence="14">
    <location>
        <position position="159"/>
    </location>
    <ligand>
        <name>Zn(2+)</name>
        <dbReference type="ChEBI" id="CHEBI:29105"/>
    </ligand>
</feature>
<dbReference type="InterPro" id="IPR015413">
    <property type="entry name" value="Methionyl/Leucyl_tRNA_Synth"/>
</dbReference>
<dbReference type="InterPro" id="IPR009080">
    <property type="entry name" value="tRNAsynth_Ia_anticodon-bd"/>
</dbReference>
<evidence type="ECO:0000313" key="16">
    <source>
        <dbReference type="EMBL" id="CAA6801761.1"/>
    </source>
</evidence>
<dbReference type="CDD" id="cd07957">
    <property type="entry name" value="Anticodon_Ia_Met"/>
    <property type="match status" value="1"/>
</dbReference>
<evidence type="ECO:0000256" key="14">
    <source>
        <dbReference type="HAMAP-Rule" id="MF_01228"/>
    </source>
</evidence>
<keyword evidence="6 14" id="KW-0820">tRNA-binding</keyword>
<dbReference type="GO" id="GO:0004825">
    <property type="term" value="F:methionine-tRNA ligase activity"/>
    <property type="evidence" value="ECO:0007669"/>
    <property type="project" value="UniProtKB-UniRule"/>
</dbReference>
<comment type="catalytic activity">
    <reaction evidence="13 14">
        <text>tRNA(Met) + L-methionine + ATP = L-methionyl-tRNA(Met) + AMP + diphosphate</text>
        <dbReference type="Rhea" id="RHEA:13481"/>
        <dbReference type="Rhea" id="RHEA-COMP:9667"/>
        <dbReference type="Rhea" id="RHEA-COMP:9698"/>
        <dbReference type="ChEBI" id="CHEBI:30616"/>
        <dbReference type="ChEBI" id="CHEBI:33019"/>
        <dbReference type="ChEBI" id="CHEBI:57844"/>
        <dbReference type="ChEBI" id="CHEBI:78442"/>
        <dbReference type="ChEBI" id="CHEBI:78530"/>
        <dbReference type="ChEBI" id="CHEBI:456215"/>
        <dbReference type="EC" id="6.1.1.10"/>
    </reaction>
</comment>
<dbReference type="EC" id="6.1.1.10" evidence="14"/>
<dbReference type="AlphaFoldDB" id="A0A6S6S067"/>
<dbReference type="PANTHER" id="PTHR43326">
    <property type="entry name" value="METHIONYL-TRNA SYNTHETASE"/>
    <property type="match status" value="1"/>
</dbReference>
<dbReference type="InterPro" id="IPR033911">
    <property type="entry name" value="MetRS_core"/>
</dbReference>
<evidence type="ECO:0000256" key="5">
    <source>
        <dbReference type="ARBA" id="ARBA00022490"/>
    </source>
</evidence>
<dbReference type="Gene3D" id="2.40.50.140">
    <property type="entry name" value="Nucleic acid-binding proteins"/>
    <property type="match status" value="1"/>
</dbReference>
<comment type="cofactor">
    <cofactor evidence="14">
        <name>Zn(2+)</name>
        <dbReference type="ChEBI" id="CHEBI:29105"/>
    </cofactor>
    <text evidence="14">Binds 1 zinc ion per subunit.</text>
</comment>
<dbReference type="EMBL" id="CACVAW010000006">
    <property type="protein sequence ID" value="CAA6801761.1"/>
    <property type="molecule type" value="Genomic_DNA"/>
</dbReference>
<comment type="similarity">
    <text evidence="3 14">Belongs to the class-I aminoacyl-tRNA synthetase family. MetG type 2A subfamily.</text>
</comment>
<evidence type="ECO:0000256" key="2">
    <source>
        <dbReference type="ARBA" id="ARBA00004496"/>
    </source>
</evidence>
<dbReference type="CDD" id="cd02800">
    <property type="entry name" value="tRNA_bind_EcMetRS_like"/>
    <property type="match status" value="1"/>
</dbReference>
<dbReference type="SUPFAM" id="SSF52374">
    <property type="entry name" value="Nucleotidylyl transferase"/>
    <property type="match status" value="1"/>
</dbReference>
<keyword evidence="10 14" id="KW-0694">RNA-binding</keyword>
<dbReference type="SUPFAM" id="SSF50249">
    <property type="entry name" value="Nucleic acid-binding proteins"/>
    <property type="match status" value="1"/>
</dbReference>
<dbReference type="HAMAP" id="MF_01228">
    <property type="entry name" value="Met_tRNA_synth_type2"/>
    <property type="match status" value="1"/>
</dbReference>
<dbReference type="GO" id="GO:0000049">
    <property type="term" value="F:tRNA binding"/>
    <property type="evidence" value="ECO:0007669"/>
    <property type="project" value="UniProtKB-UniRule"/>
</dbReference>
<dbReference type="NCBIfam" id="NF008900">
    <property type="entry name" value="PRK12267.1"/>
    <property type="match status" value="1"/>
</dbReference>
<dbReference type="Pfam" id="PF19303">
    <property type="entry name" value="Anticodon_3"/>
    <property type="match status" value="1"/>
</dbReference>
<evidence type="ECO:0000256" key="9">
    <source>
        <dbReference type="ARBA" id="ARBA00022840"/>
    </source>
</evidence>
<comment type="subunit">
    <text evidence="4 14">Homodimer.</text>
</comment>
<keyword evidence="7 14" id="KW-0436">Ligase</keyword>
<comment type="caution">
    <text evidence="14">Lacks conserved residue(s) required for the propagation of feature annotation.</text>
</comment>
<feature type="short sequence motif" description="'KMSKS' region" evidence="14">
    <location>
        <begin position="309"/>
        <end position="313"/>
    </location>
</feature>
<dbReference type="FunFam" id="2.40.50.140:FF:000042">
    <property type="entry name" value="Methionine--tRNA ligase"/>
    <property type="match status" value="1"/>
</dbReference>
<dbReference type="InterPro" id="IPR012340">
    <property type="entry name" value="NA-bd_OB-fold"/>
</dbReference>
<dbReference type="NCBIfam" id="TIGR00399">
    <property type="entry name" value="metG_C_term"/>
    <property type="match status" value="1"/>
</dbReference>
<comment type="function">
    <text evidence="1 14">Is required not only for elongation of protein synthesis but also for the initiation of all mRNA translation through initiator tRNA(fMet) aminoacylation.</text>
</comment>
<accession>A0A6S6S067</accession>
<dbReference type="InterPro" id="IPR002547">
    <property type="entry name" value="tRNA-bd_dom"/>
</dbReference>
<dbReference type="GO" id="GO:0046872">
    <property type="term" value="F:metal ion binding"/>
    <property type="evidence" value="ECO:0007669"/>
    <property type="project" value="UniProtKB-KW"/>
</dbReference>
<feature type="binding site" evidence="14">
    <location>
        <position position="156"/>
    </location>
    <ligand>
        <name>Zn(2+)</name>
        <dbReference type="ChEBI" id="CHEBI:29105"/>
    </ligand>
</feature>
<dbReference type="PROSITE" id="PS50886">
    <property type="entry name" value="TRBD"/>
    <property type="match status" value="1"/>
</dbReference>
<keyword evidence="9 14" id="KW-0067">ATP-binding</keyword>
<evidence type="ECO:0000256" key="13">
    <source>
        <dbReference type="ARBA" id="ARBA00047364"/>
    </source>
</evidence>
<feature type="binding site" evidence="14">
    <location>
        <position position="141"/>
    </location>
    <ligand>
        <name>Zn(2+)</name>
        <dbReference type="ChEBI" id="CHEBI:29105"/>
    </ligand>
</feature>
<keyword evidence="5 14" id="KW-0963">Cytoplasm</keyword>
<evidence type="ECO:0000256" key="7">
    <source>
        <dbReference type="ARBA" id="ARBA00022598"/>
    </source>
</evidence>
<dbReference type="NCBIfam" id="TIGR00398">
    <property type="entry name" value="metG"/>
    <property type="match status" value="1"/>
</dbReference>
<evidence type="ECO:0000256" key="11">
    <source>
        <dbReference type="ARBA" id="ARBA00022917"/>
    </source>
</evidence>
<keyword evidence="11 14" id="KW-0648">Protein biosynthesis</keyword>
<gene>
    <name evidence="14" type="primary">metG</name>
    <name evidence="16" type="ORF">HELGO_WM30274</name>
</gene>
<dbReference type="InterPro" id="IPR041872">
    <property type="entry name" value="Anticodon_Met"/>
</dbReference>
<dbReference type="CDD" id="cd00814">
    <property type="entry name" value="MetRS_core"/>
    <property type="match status" value="1"/>
</dbReference>
<dbReference type="InterPro" id="IPR014758">
    <property type="entry name" value="Met-tRNA_synth"/>
</dbReference>
<sequence>MSQDSHCDTKKTCKKVYITTPIYYVNDIAHIGHAYTTILADTVARYSNLIGLDTFFLTGTDEHGQKIEEAAALRGKDTQSYADEISGKFSTLWDDFDITNNKFIRTTDEDHILSVQKAFSKMYDNGDIYKGSYKGNYCVSCETFFTDTQLGDDVYCPECGKETKVVEEESYFFKLSKYEKQILAWYEEKEDCILPRNKKQEMISFVKQGLNDLSITRTSFSWGVKLPESLNDDKHVIYVWLDALMNYLSALGFGADEKDMAYWENSVHIIGKDILKFHAIYWPAFLLSLGYPLPKHIATHGWWTRNGEKMSKSKGNVVNPRDVADAYGLDNFRYFLLREVPFGQDGDFSQKALIGRINGDLSNGLGNLLNRVIGMSQKYFNFEISSCNAVKYHKDELKRSYDIIDNLEQYVYNMQFGRYLEDIWKVINIANNAITEHEPWTKMKENKPEEAMATVALCANILARVAILLSPVMPKVSAGIAQALNFEISPQTYIKHIKNETLLDTFNIKPTEPLFPKVEDILIPEKVKEEAPLSKEDLAGLITIDDFFKSTIAIGTVKEAKAVESSEKLLLLQVDIGENKSRQIVAGIRKFYSPEDLVNTQVCVVSNLKPAKIMGIESNGMILCAKQRKKLILIRPDKETRAGSKIG</sequence>
<dbReference type="Gene3D" id="1.10.730.10">
    <property type="entry name" value="Isoleucyl-tRNA Synthetase, Domain 1"/>
    <property type="match status" value="1"/>
</dbReference>
<evidence type="ECO:0000256" key="1">
    <source>
        <dbReference type="ARBA" id="ARBA00003314"/>
    </source>
</evidence>
<feature type="binding site" evidence="14">
    <location>
        <position position="138"/>
    </location>
    <ligand>
        <name>Zn(2+)</name>
        <dbReference type="ChEBI" id="CHEBI:29105"/>
    </ligand>
</feature>
<evidence type="ECO:0000259" key="15">
    <source>
        <dbReference type="PROSITE" id="PS50886"/>
    </source>
</evidence>
<keyword evidence="14" id="KW-0862">Zinc</keyword>
<evidence type="ECO:0000256" key="12">
    <source>
        <dbReference type="ARBA" id="ARBA00023146"/>
    </source>
</evidence>
<organism evidence="16">
    <name type="scientific">uncultured Campylobacterales bacterium</name>
    <dbReference type="NCBI Taxonomy" id="352960"/>
    <lineage>
        <taxon>Bacteria</taxon>
        <taxon>Pseudomonadati</taxon>
        <taxon>Campylobacterota</taxon>
        <taxon>Epsilonproteobacteria</taxon>
        <taxon>Campylobacterales</taxon>
        <taxon>environmental samples</taxon>
    </lineage>
</organism>
<comment type="subcellular location">
    <subcellularLocation>
        <location evidence="2 14">Cytoplasm</location>
    </subcellularLocation>
</comment>
<dbReference type="Pfam" id="PF01588">
    <property type="entry name" value="tRNA_bind"/>
    <property type="match status" value="1"/>
</dbReference>
<dbReference type="Gene3D" id="2.170.220.10">
    <property type="match status" value="1"/>
</dbReference>
<dbReference type="Gene3D" id="3.40.50.620">
    <property type="entry name" value="HUPs"/>
    <property type="match status" value="1"/>
</dbReference>
<dbReference type="GO" id="GO:0005524">
    <property type="term" value="F:ATP binding"/>
    <property type="evidence" value="ECO:0007669"/>
    <property type="project" value="UniProtKB-UniRule"/>
</dbReference>
<dbReference type="InterPro" id="IPR004495">
    <property type="entry name" value="Met-tRNA-synth_bsu_C"/>
</dbReference>
<evidence type="ECO:0000256" key="3">
    <source>
        <dbReference type="ARBA" id="ARBA00006590"/>
    </source>
</evidence>
<dbReference type="GO" id="GO:0005737">
    <property type="term" value="C:cytoplasm"/>
    <property type="evidence" value="ECO:0007669"/>
    <property type="project" value="UniProtKB-SubCell"/>
</dbReference>
<dbReference type="PANTHER" id="PTHR43326:SF1">
    <property type="entry name" value="METHIONINE--TRNA LIGASE, MITOCHONDRIAL"/>
    <property type="match status" value="1"/>
</dbReference>
<feature type="domain" description="TRNA-binding" evidence="15">
    <location>
        <begin position="546"/>
        <end position="647"/>
    </location>
</feature>
<feature type="short sequence motif" description="'HIGH' region" evidence="14">
    <location>
        <begin position="23"/>
        <end position="33"/>
    </location>
</feature>
<dbReference type="InterPro" id="IPR023457">
    <property type="entry name" value="Met-tRNA_synth_2"/>
</dbReference>
<dbReference type="SUPFAM" id="SSF47323">
    <property type="entry name" value="Anticodon-binding domain of a subclass of class I aminoacyl-tRNA synthetases"/>
    <property type="match status" value="1"/>
</dbReference>